<evidence type="ECO:0000313" key="2">
    <source>
        <dbReference type="Proteomes" id="UP001172721"/>
    </source>
</evidence>
<dbReference type="RefSeq" id="WP_301168158.1">
    <property type="nucleotide sequence ID" value="NZ_JAUHTR010000018.1"/>
</dbReference>
<evidence type="ECO:0000313" key="1">
    <source>
        <dbReference type="EMBL" id="MDN4527148.1"/>
    </source>
</evidence>
<gene>
    <name evidence="1" type="ORF">QYB97_21905</name>
</gene>
<name>A0ABT8I288_9BACL</name>
<dbReference type="EMBL" id="JAUHTR010000018">
    <property type="protein sequence ID" value="MDN4527148.1"/>
    <property type="molecule type" value="Genomic_DNA"/>
</dbReference>
<protein>
    <submittedName>
        <fullName evidence="1">DUF3986 family protein</fullName>
    </submittedName>
</protein>
<comment type="caution">
    <text evidence="1">The sequence shown here is derived from an EMBL/GenBank/DDBJ whole genome shotgun (WGS) entry which is preliminary data.</text>
</comment>
<proteinExistence type="predicted"/>
<dbReference type="Proteomes" id="UP001172721">
    <property type="component" value="Unassembled WGS sequence"/>
</dbReference>
<accession>A0ABT8I288</accession>
<sequence length="90" mass="10635">MKPAYDSNQHLHLGYYENSKDIEATAYKRANEDIWDVYIDLEEQQIEVKEPLFNYVEKIGYKIFSLIGKELDDNTSSEAFEKWLLQKGII</sequence>
<keyword evidence="2" id="KW-1185">Reference proteome</keyword>
<reference evidence="1" key="1">
    <citation type="submission" date="2023-07" db="EMBL/GenBank/DDBJ databases">
        <title>Fictibacillus sp. isolated from freshwater pond.</title>
        <authorList>
            <person name="Kirdat K."/>
            <person name="Bhat A."/>
            <person name="Mourya A."/>
            <person name="Yadav A."/>
        </authorList>
    </citation>
    <scope>NUCLEOTIDE SEQUENCE</scope>
    <source>
        <strain evidence="1">NE201</strain>
    </source>
</reference>
<organism evidence="1 2">
    <name type="scientific">Fictibacillus fluitans</name>
    <dbReference type="NCBI Taxonomy" id="3058422"/>
    <lineage>
        <taxon>Bacteria</taxon>
        <taxon>Bacillati</taxon>
        <taxon>Bacillota</taxon>
        <taxon>Bacilli</taxon>
        <taxon>Bacillales</taxon>
        <taxon>Fictibacillaceae</taxon>
        <taxon>Fictibacillus</taxon>
    </lineage>
</organism>
<dbReference type="InterPro" id="IPR025047">
    <property type="entry name" value="DUF3986"/>
</dbReference>
<dbReference type="Pfam" id="PF13143">
    <property type="entry name" value="DUF3986"/>
    <property type="match status" value="1"/>
</dbReference>